<dbReference type="SUPFAM" id="SSF53383">
    <property type="entry name" value="PLP-dependent transferases"/>
    <property type="match status" value="1"/>
</dbReference>
<evidence type="ECO:0000313" key="6">
    <source>
        <dbReference type="Proteomes" id="UP000249915"/>
    </source>
</evidence>
<dbReference type="FunFam" id="3.40.640.10:FF:000004">
    <property type="entry name" value="Acetylornithine aminotransferase"/>
    <property type="match status" value="1"/>
</dbReference>
<dbReference type="AlphaFoldDB" id="A0A2V4BBZ3"/>
<keyword evidence="5" id="KW-0032">Aminotransferase</keyword>
<keyword evidence="6" id="KW-1185">Reference proteome</keyword>
<dbReference type="PANTHER" id="PTHR43094:SF1">
    <property type="entry name" value="AMINOTRANSFERASE CLASS-III"/>
    <property type="match status" value="1"/>
</dbReference>
<name>A0A2V4BBZ3_9PSEU</name>
<reference evidence="5 6" key="1">
    <citation type="submission" date="2016-07" db="EMBL/GenBank/DDBJ databases">
        <title>Draft genome sequence of Prauserella muralis DSM 45305, isolated from a mould-covered wall in an indoor environment.</title>
        <authorList>
            <person name="Ruckert C."/>
            <person name="Albersmeier A."/>
            <person name="Jiang C.-L."/>
            <person name="Jiang Y."/>
            <person name="Kalinowski J."/>
            <person name="Schneider O."/>
            <person name="Winkler A."/>
            <person name="Zotchev S.B."/>
        </authorList>
    </citation>
    <scope>NUCLEOTIDE SEQUENCE [LARGE SCALE GENOMIC DNA]</scope>
    <source>
        <strain evidence="5 6">DSM 45305</strain>
    </source>
</reference>
<dbReference type="InterPro" id="IPR015421">
    <property type="entry name" value="PyrdxlP-dep_Trfase_major"/>
</dbReference>
<proteinExistence type="inferred from homology"/>
<evidence type="ECO:0000313" key="5">
    <source>
        <dbReference type="EMBL" id="PXY31569.1"/>
    </source>
</evidence>
<dbReference type="InterPro" id="IPR015422">
    <property type="entry name" value="PyrdxlP-dep_Trfase_small"/>
</dbReference>
<dbReference type="EMBL" id="MASW01000001">
    <property type="protein sequence ID" value="PXY31569.1"/>
    <property type="molecule type" value="Genomic_DNA"/>
</dbReference>
<sequence>METRLWHPFANMAEVKDKPFLVDRAEGVWIYDTDGTRYLDGTAGLWYCNAGHGRAEIVDATAAQMRRLDSYFTFGDFSNEPAERLATRLSELAPMEQARIFFTTGGGESVDTAAKLARLYWARRGEPQRVHIVSRRHSYHGTNGFGTSLAGIEVNRDGFGPLLSDATRVAHDDAEDLRAAIERIGAENIAAFFAEPVIGAGGARPPEPGYLEAAAKICAEHGILFVADSVICGFGRVGGWFGVERWGLRPDLITFAKGVTSGYLPLGGVAAAGHVADVFWEAPGSLVAHGPTYSGHPTVAAAALANLDILEREDLPGRAVELERPLLEALLPLREHPAVADVRGGVGLIAAVELDGELLAEHKGIAARMQLAIRERGLIVRVLGGSTLVVSPPLIITEDEIGVLGKTMAEGIDAVLAG</sequence>
<keyword evidence="5" id="KW-0808">Transferase</keyword>
<comment type="caution">
    <text evidence="5">The sequence shown here is derived from an EMBL/GenBank/DDBJ whole genome shotgun (WGS) entry which is preliminary data.</text>
</comment>
<dbReference type="Pfam" id="PF00202">
    <property type="entry name" value="Aminotran_3"/>
    <property type="match status" value="1"/>
</dbReference>
<comment type="similarity">
    <text evidence="2 4">Belongs to the class-III pyridoxal-phosphate-dependent aminotransferase family.</text>
</comment>
<comment type="cofactor">
    <cofactor evidence="1">
        <name>pyridoxal 5'-phosphate</name>
        <dbReference type="ChEBI" id="CHEBI:597326"/>
    </cofactor>
</comment>
<evidence type="ECO:0000256" key="4">
    <source>
        <dbReference type="RuleBase" id="RU003560"/>
    </source>
</evidence>
<gene>
    <name evidence="5" type="ORF">BAY60_04155</name>
</gene>
<dbReference type="Gene3D" id="3.90.1150.10">
    <property type="entry name" value="Aspartate Aminotransferase, domain 1"/>
    <property type="match status" value="1"/>
</dbReference>
<dbReference type="CDD" id="cd00610">
    <property type="entry name" value="OAT_like"/>
    <property type="match status" value="1"/>
</dbReference>
<dbReference type="GO" id="GO:0008483">
    <property type="term" value="F:transaminase activity"/>
    <property type="evidence" value="ECO:0007669"/>
    <property type="project" value="UniProtKB-KW"/>
</dbReference>
<dbReference type="RefSeq" id="WP_245992329.1">
    <property type="nucleotide sequence ID" value="NZ_MASW01000001.1"/>
</dbReference>
<dbReference type="InterPro" id="IPR015424">
    <property type="entry name" value="PyrdxlP-dep_Trfase"/>
</dbReference>
<evidence type="ECO:0000256" key="3">
    <source>
        <dbReference type="ARBA" id="ARBA00022898"/>
    </source>
</evidence>
<keyword evidence="3 4" id="KW-0663">Pyridoxal phosphate</keyword>
<dbReference type="Gene3D" id="3.40.640.10">
    <property type="entry name" value="Type I PLP-dependent aspartate aminotransferase-like (Major domain)"/>
    <property type="match status" value="1"/>
</dbReference>
<organism evidence="5 6">
    <name type="scientific">Prauserella muralis</name>
    <dbReference type="NCBI Taxonomy" id="588067"/>
    <lineage>
        <taxon>Bacteria</taxon>
        <taxon>Bacillati</taxon>
        <taxon>Actinomycetota</taxon>
        <taxon>Actinomycetes</taxon>
        <taxon>Pseudonocardiales</taxon>
        <taxon>Pseudonocardiaceae</taxon>
        <taxon>Prauserella</taxon>
    </lineage>
</organism>
<protein>
    <submittedName>
        <fullName evidence="5">Adenosylmethionine-8-amino-7-oxononanoate aminotransferase</fullName>
    </submittedName>
</protein>
<evidence type="ECO:0000256" key="1">
    <source>
        <dbReference type="ARBA" id="ARBA00001933"/>
    </source>
</evidence>
<dbReference type="Proteomes" id="UP000249915">
    <property type="component" value="Unassembled WGS sequence"/>
</dbReference>
<dbReference type="InterPro" id="IPR005814">
    <property type="entry name" value="Aminotrans_3"/>
</dbReference>
<dbReference type="GO" id="GO:0030170">
    <property type="term" value="F:pyridoxal phosphate binding"/>
    <property type="evidence" value="ECO:0007669"/>
    <property type="project" value="InterPro"/>
</dbReference>
<accession>A0A2V4BBZ3</accession>
<dbReference type="PANTHER" id="PTHR43094">
    <property type="entry name" value="AMINOTRANSFERASE"/>
    <property type="match status" value="1"/>
</dbReference>
<evidence type="ECO:0000256" key="2">
    <source>
        <dbReference type="ARBA" id="ARBA00008954"/>
    </source>
</evidence>
<dbReference type="PIRSF" id="PIRSF000521">
    <property type="entry name" value="Transaminase_4ab_Lys_Orn"/>
    <property type="match status" value="1"/>
</dbReference>